<organism evidence="2 3">
    <name type="scientific">Propioniciclava tarda</name>
    <dbReference type="NCBI Taxonomy" id="433330"/>
    <lineage>
        <taxon>Bacteria</taxon>
        <taxon>Bacillati</taxon>
        <taxon>Actinomycetota</taxon>
        <taxon>Actinomycetes</taxon>
        <taxon>Propionibacteriales</taxon>
        <taxon>Propionibacteriaceae</taxon>
        <taxon>Propioniciclava</taxon>
    </lineage>
</organism>
<dbReference type="OrthoDB" id="9760627at2"/>
<comment type="caution">
    <text evidence="2">The sequence shown here is derived from an EMBL/GenBank/DDBJ whole genome shotgun (WGS) entry which is preliminary data.</text>
</comment>
<dbReference type="GO" id="GO:0016811">
    <property type="term" value="F:hydrolase activity, acting on carbon-nitrogen (but not peptide) bonds, in linear amides"/>
    <property type="evidence" value="ECO:0007669"/>
    <property type="project" value="TreeGrafter"/>
</dbReference>
<keyword evidence="2" id="KW-0647">Proteasome</keyword>
<dbReference type="GO" id="GO:0019941">
    <property type="term" value="P:modification-dependent protein catabolic process"/>
    <property type="evidence" value="ECO:0007669"/>
    <property type="project" value="InterPro"/>
</dbReference>
<sequence length="509" mass="54570">MAAKTRTDATSSTMASTLGMATRLLHPGRLPRERPSYDRGMAIIGTETEYGILAPDEPAADPEVLSAAVVDSYPGPGTPSLAETHNRVLGNGARLYVDHGHPEYSTPETTNAADATAHDLAGDAIVLRAAAEASRRLGVRLKLFKNNTDGKGSSYGFHENYLLSRALEWESIVDALPTFLVTRVVFTGAGRVGLGTHGDSAEYQLSQRADFFERVSGLDTTANRGLVNTRDEPHARPSRWRRLHVIAGDANRSPYATWLKLATASLSLAALEAGFTPPGRLADPVAAFRTVSRDLSVRAALPLVGGGTASAIDLQRRHRDACAAYLATAEFAEGDEVVREWSEVLDDLDRDPASTADRLDWTAKLGLLEAVRERQGLAWDAPRVAQLDLAWADLDASASPFSALERAGRLVRWIEPAAVAEAVAGPPTDTRAFARGHLVANHPDAVVAATWDSVHVRDSRGRIHNLRMSEPLGHARGSIDVSATIDRLCADWDAASAGRAAASDYTARS</sequence>
<feature type="region of interest" description="Disordered" evidence="1">
    <location>
        <begin position="1"/>
        <end position="20"/>
    </location>
</feature>
<dbReference type="InterPro" id="IPR004347">
    <property type="entry name" value="Pup_ligase/deamidase"/>
</dbReference>
<dbReference type="GO" id="GO:0010498">
    <property type="term" value="P:proteasomal protein catabolic process"/>
    <property type="evidence" value="ECO:0007669"/>
    <property type="project" value="InterPro"/>
</dbReference>
<protein>
    <submittedName>
        <fullName evidence="2">Proteasome accessory factor PafA2</fullName>
    </submittedName>
</protein>
<reference evidence="2 3" key="1">
    <citation type="submission" date="2019-01" db="EMBL/GenBank/DDBJ databases">
        <title>Lactibacter flavus gen. nov., sp. nov., a novel bacterium of the family Propionibacteriaceae isolated from raw milk and dairy products.</title>
        <authorList>
            <person name="Huptas C."/>
            <person name="Wenning M."/>
            <person name="Breitenwieser F."/>
            <person name="Doll E."/>
            <person name="Von Neubeck M."/>
            <person name="Busse H.-J."/>
            <person name="Scherer S."/>
        </authorList>
    </citation>
    <scope>NUCLEOTIDE SEQUENCE [LARGE SCALE GENOMIC DNA]</scope>
    <source>
        <strain evidence="2 3">DSM 22130</strain>
    </source>
</reference>
<keyword evidence="3" id="KW-1185">Reference proteome</keyword>
<dbReference type="EMBL" id="SDMR01000002">
    <property type="protein sequence ID" value="TBT95900.1"/>
    <property type="molecule type" value="Genomic_DNA"/>
</dbReference>
<dbReference type="GO" id="GO:0005524">
    <property type="term" value="F:ATP binding"/>
    <property type="evidence" value="ECO:0007669"/>
    <property type="project" value="TreeGrafter"/>
</dbReference>
<accession>A0A4Q9KPG1</accession>
<dbReference type="PANTHER" id="PTHR42307:SF2">
    <property type="entry name" value="PUP DEAMIDASE_DEPUPYLASE"/>
    <property type="match status" value="1"/>
</dbReference>
<dbReference type="GO" id="GO:0008233">
    <property type="term" value="F:peptidase activity"/>
    <property type="evidence" value="ECO:0007669"/>
    <property type="project" value="TreeGrafter"/>
</dbReference>
<name>A0A4Q9KPG1_PROTD</name>
<dbReference type="GO" id="GO:0000502">
    <property type="term" value="C:proteasome complex"/>
    <property type="evidence" value="ECO:0007669"/>
    <property type="project" value="UniProtKB-KW"/>
</dbReference>
<dbReference type="PANTHER" id="PTHR42307">
    <property type="entry name" value="PUP DEAMIDASE/DEPUPYLASE"/>
    <property type="match status" value="1"/>
</dbReference>
<dbReference type="Proteomes" id="UP000291933">
    <property type="component" value="Unassembled WGS sequence"/>
</dbReference>
<dbReference type="AlphaFoldDB" id="A0A4Q9KPG1"/>
<evidence type="ECO:0000313" key="3">
    <source>
        <dbReference type="Proteomes" id="UP000291933"/>
    </source>
</evidence>
<evidence type="ECO:0000256" key="1">
    <source>
        <dbReference type="SAM" id="MobiDB-lite"/>
    </source>
</evidence>
<dbReference type="Pfam" id="PF03136">
    <property type="entry name" value="Pup_ligase"/>
    <property type="match status" value="1"/>
</dbReference>
<dbReference type="GO" id="GO:0070490">
    <property type="term" value="P:protein pupylation"/>
    <property type="evidence" value="ECO:0007669"/>
    <property type="project" value="TreeGrafter"/>
</dbReference>
<evidence type="ECO:0000313" key="2">
    <source>
        <dbReference type="EMBL" id="TBT95900.1"/>
    </source>
</evidence>
<proteinExistence type="predicted"/>
<gene>
    <name evidence="2" type="ORF">ET996_02680</name>
</gene>